<feature type="region of interest" description="Disordered" evidence="1">
    <location>
        <begin position="59"/>
        <end position="136"/>
    </location>
</feature>
<dbReference type="InterPro" id="IPR025124">
    <property type="entry name" value="Gag1-like_clamp"/>
</dbReference>
<feature type="compositionally biased region" description="Polar residues" evidence="1">
    <location>
        <begin position="274"/>
        <end position="295"/>
    </location>
</feature>
<reference evidence="3 4" key="1">
    <citation type="journal article" date="2018" name="Mycol. Prog.">
        <title>Coniella lustricola, a new species from submerged detritus.</title>
        <authorList>
            <person name="Raudabaugh D.B."/>
            <person name="Iturriaga T."/>
            <person name="Carver A."/>
            <person name="Mondo S."/>
            <person name="Pangilinan J."/>
            <person name="Lipzen A."/>
            <person name="He G."/>
            <person name="Amirebrahimi M."/>
            <person name="Grigoriev I.V."/>
            <person name="Miller A.N."/>
        </authorList>
    </citation>
    <scope>NUCLEOTIDE SEQUENCE [LARGE SCALE GENOMIC DNA]</scope>
    <source>
        <strain evidence="3 4">B22-T-1</strain>
    </source>
</reference>
<dbReference type="Proteomes" id="UP000241462">
    <property type="component" value="Unassembled WGS sequence"/>
</dbReference>
<dbReference type="PANTHER" id="PTHR28065:SF1">
    <property type="entry name" value="DUF4050 DOMAIN-CONTAINING PROTEIN"/>
    <property type="match status" value="1"/>
</dbReference>
<keyword evidence="4" id="KW-1185">Reference proteome</keyword>
<dbReference type="InParanoid" id="A0A2T3ADV2"/>
<proteinExistence type="predicted"/>
<name>A0A2T3ADV2_9PEZI</name>
<feature type="compositionally biased region" description="Basic and acidic residues" evidence="1">
    <location>
        <begin position="418"/>
        <end position="434"/>
    </location>
</feature>
<dbReference type="EMBL" id="KZ678405">
    <property type="protein sequence ID" value="PSR93696.1"/>
    <property type="molecule type" value="Genomic_DNA"/>
</dbReference>
<dbReference type="PANTHER" id="PTHR28065">
    <property type="entry name" value="FREQUENIN"/>
    <property type="match status" value="1"/>
</dbReference>
<dbReference type="Pfam" id="PF13259">
    <property type="entry name" value="clamp_Gag1-like"/>
    <property type="match status" value="1"/>
</dbReference>
<protein>
    <recommendedName>
        <fullName evidence="2">Gag1-like clamp domain-containing protein</fullName>
    </recommendedName>
</protein>
<dbReference type="STRING" id="2025994.A0A2T3ADV2"/>
<dbReference type="InterPro" id="IPR053274">
    <property type="entry name" value="Fluconazole_resistance"/>
</dbReference>
<organism evidence="3 4">
    <name type="scientific">Coniella lustricola</name>
    <dbReference type="NCBI Taxonomy" id="2025994"/>
    <lineage>
        <taxon>Eukaryota</taxon>
        <taxon>Fungi</taxon>
        <taxon>Dikarya</taxon>
        <taxon>Ascomycota</taxon>
        <taxon>Pezizomycotina</taxon>
        <taxon>Sordariomycetes</taxon>
        <taxon>Sordariomycetidae</taxon>
        <taxon>Diaporthales</taxon>
        <taxon>Schizoparmaceae</taxon>
        <taxon>Coniella</taxon>
    </lineage>
</organism>
<feature type="compositionally biased region" description="Low complexity" evidence="1">
    <location>
        <begin position="242"/>
        <end position="254"/>
    </location>
</feature>
<evidence type="ECO:0000313" key="3">
    <source>
        <dbReference type="EMBL" id="PSR93696.1"/>
    </source>
</evidence>
<dbReference type="AlphaFoldDB" id="A0A2T3ADV2"/>
<feature type="region of interest" description="Disordered" evidence="1">
    <location>
        <begin position="242"/>
        <end position="305"/>
    </location>
</feature>
<evidence type="ECO:0000313" key="4">
    <source>
        <dbReference type="Proteomes" id="UP000241462"/>
    </source>
</evidence>
<evidence type="ECO:0000259" key="2">
    <source>
        <dbReference type="Pfam" id="PF13259"/>
    </source>
</evidence>
<evidence type="ECO:0000256" key="1">
    <source>
        <dbReference type="SAM" id="MobiDB-lite"/>
    </source>
</evidence>
<gene>
    <name evidence="3" type="ORF">BD289DRAFT_364364</name>
</gene>
<feature type="domain" description="Gag1-like clamp" evidence="2">
    <location>
        <begin position="164"/>
        <end position="373"/>
    </location>
</feature>
<sequence>MIFTDLYKSPRSPLAKLRHTSHAGLAPGWTDYDADLVSKDKVKQKEAVKRHLQSKVRNDWSFTWPRQAPETIASENNSPSKAGDEAPPGPVEGYLEVASESAEANDNVQDDENTASNSDQEVESDSDAASVYSTMSEDPLHWRPRLEWTSELSDDELPYNSPTSFKFDTPDSVGHAVTASKIANKAKRRKELRQEMAWNDGLACFEARRNAWTGAKVAQVRPKPTSPVSPASHTRKAFFWRTHTQSSSTGSQTGASPHLATPTTPTHSHPEAGQPSSAGTDSDISAPTNSLSPKITRSESRETSGLSYVETMIPIPPPLLPPANPMRASINPTLYNSIYEKVVVHSLQPSCPINLSDMIRACVSGWKRDGEWPPRAMVPEPAAVVAIKRKKSNTSTAKQGASPSRRKMSFSFLNAYGRGHDGDKEKDKTRRESATGDDGTGVSGTGKAIRRSLQKVLGIGHSPTLTSVGDEHAMAKQH</sequence>
<dbReference type="OrthoDB" id="5422958at2759"/>
<feature type="region of interest" description="Disordered" evidence="1">
    <location>
        <begin position="414"/>
        <end position="449"/>
    </location>
</feature>
<accession>A0A2T3ADV2</accession>